<dbReference type="AlphaFoldDB" id="A0A2Z2HK28"/>
<protein>
    <submittedName>
        <fullName evidence="8">Flavodoxin FldA</fullName>
    </submittedName>
</protein>
<evidence type="ECO:0000256" key="6">
    <source>
        <dbReference type="ARBA" id="ARBA00022982"/>
    </source>
</evidence>
<dbReference type="KEGG" id="nct:NMSP_0808"/>
<dbReference type="PANTHER" id="PTHR42809">
    <property type="entry name" value="FLAVODOXIN 2"/>
    <property type="match status" value="1"/>
</dbReference>
<proteinExistence type="inferred from homology"/>
<keyword evidence="4" id="KW-0285">Flavoprotein</keyword>
<dbReference type="RefSeq" id="WP_086908371.1">
    <property type="nucleotide sequence ID" value="NZ_CP021324.1"/>
</dbReference>
<feature type="domain" description="Flavodoxin-like" evidence="7">
    <location>
        <begin position="25"/>
        <end position="200"/>
    </location>
</feature>
<dbReference type="NCBIfam" id="NF006738">
    <property type="entry name" value="PRK09267.1-4"/>
    <property type="match status" value="1"/>
</dbReference>
<dbReference type="OrthoDB" id="431at2157"/>
<evidence type="ECO:0000256" key="3">
    <source>
        <dbReference type="ARBA" id="ARBA00022448"/>
    </source>
</evidence>
<sequence>MAGPHAHDDDKAHEVIPTDAPTAEIGLYFGTQTGKTEQVCGIIKNELGDVVSEAVDVSEGDLEHFPNLKGIICGIPTWNTGAEELRSGTNWDNILEKIGELDLKDKPVAIFGLGDSVGYGEDFVDAMEELHRFFEKSGAKMVGYVPLDDYAFVSSRCLIPHLNEISKPEDGEKFCGLPVDEDSENEKTEDRVKNWCAQLKSEMGL</sequence>
<evidence type="ECO:0000256" key="5">
    <source>
        <dbReference type="ARBA" id="ARBA00022643"/>
    </source>
</evidence>
<evidence type="ECO:0000259" key="7">
    <source>
        <dbReference type="PROSITE" id="PS50902"/>
    </source>
</evidence>
<evidence type="ECO:0000256" key="1">
    <source>
        <dbReference type="ARBA" id="ARBA00001917"/>
    </source>
</evidence>
<dbReference type="InterPro" id="IPR029039">
    <property type="entry name" value="Flavoprotein-like_sf"/>
</dbReference>
<accession>A0A2Z2HK28</accession>
<organism evidence="8 9">
    <name type="scientific">Candidatus Nitrosomarinus catalinensis</name>
    <dbReference type="NCBI Taxonomy" id="1898749"/>
    <lineage>
        <taxon>Archaea</taxon>
        <taxon>Nitrososphaerota</taxon>
        <taxon>Nitrososphaeria</taxon>
        <taxon>Nitrosopumilales</taxon>
        <taxon>Nitrosopumilaceae</taxon>
        <taxon>Candidatus Nitrosomarinus</taxon>
    </lineage>
</organism>
<keyword evidence="5" id="KW-0288">FMN</keyword>
<dbReference type="InterPro" id="IPR008254">
    <property type="entry name" value="Flavodoxin/NO_synth"/>
</dbReference>
<dbReference type="GeneID" id="32901281"/>
<dbReference type="Gene3D" id="3.40.50.360">
    <property type="match status" value="1"/>
</dbReference>
<dbReference type="EMBL" id="CP021324">
    <property type="protein sequence ID" value="ARS64428.1"/>
    <property type="molecule type" value="Genomic_DNA"/>
</dbReference>
<evidence type="ECO:0000313" key="9">
    <source>
        <dbReference type="Proteomes" id="UP000249949"/>
    </source>
</evidence>
<name>A0A2Z2HK28_9ARCH</name>
<comment type="cofactor">
    <cofactor evidence="1">
        <name>FMN</name>
        <dbReference type="ChEBI" id="CHEBI:58210"/>
    </cofactor>
</comment>
<dbReference type="GO" id="GO:0010181">
    <property type="term" value="F:FMN binding"/>
    <property type="evidence" value="ECO:0007669"/>
    <property type="project" value="InterPro"/>
</dbReference>
<keyword evidence="6" id="KW-0249">Electron transport</keyword>
<keyword evidence="9" id="KW-1185">Reference proteome</keyword>
<comment type="similarity">
    <text evidence="2">Belongs to the flavodoxin family.</text>
</comment>
<evidence type="ECO:0000313" key="8">
    <source>
        <dbReference type="EMBL" id="ARS64428.1"/>
    </source>
</evidence>
<dbReference type="Proteomes" id="UP000249949">
    <property type="component" value="Chromosome"/>
</dbReference>
<dbReference type="PANTHER" id="PTHR42809:SF1">
    <property type="entry name" value="FLAVODOXIN 1"/>
    <property type="match status" value="1"/>
</dbReference>
<evidence type="ECO:0000256" key="4">
    <source>
        <dbReference type="ARBA" id="ARBA00022630"/>
    </source>
</evidence>
<dbReference type="Pfam" id="PF00258">
    <property type="entry name" value="Flavodoxin_1"/>
    <property type="match status" value="1"/>
</dbReference>
<dbReference type="PIRSF" id="PIRSF038996">
    <property type="entry name" value="FldA"/>
    <property type="match status" value="1"/>
</dbReference>
<dbReference type="InterPro" id="IPR050619">
    <property type="entry name" value="Flavodoxin"/>
</dbReference>
<dbReference type="InterPro" id="IPR010086">
    <property type="entry name" value="Flavodoxin_lc"/>
</dbReference>
<evidence type="ECO:0000256" key="2">
    <source>
        <dbReference type="ARBA" id="ARBA00005267"/>
    </source>
</evidence>
<reference evidence="8 9" key="1">
    <citation type="journal article" date="2017" name="Environ. Microbiol.">
        <title>Genome and epigenome of a novel marine Thaumarchaeota strain suggest viral infection, phosphorothioation DNA modification and multiple restriction systems.</title>
        <authorList>
            <person name="Ahlgren N.A."/>
            <person name="Chen Y."/>
            <person name="Needham D.M."/>
            <person name="Parada A.E."/>
            <person name="Sachdeva R."/>
            <person name="Trinh V."/>
            <person name="Chen T."/>
            <person name="Fuhrman J.A."/>
        </authorList>
    </citation>
    <scope>NUCLEOTIDE SEQUENCE [LARGE SCALE GENOMIC DNA]</scope>
    <source>
        <strain evidence="8 9">SPOT01</strain>
    </source>
</reference>
<dbReference type="PROSITE" id="PS50902">
    <property type="entry name" value="FLAVODOXIN_LIKE"/>
    <property type="match status" value="1"/>
</dbReference>
<dbReference type="NCBIfam" id="TIGR01752">
    <property type="entry name" value="flav_long"/>
    <property type="match status" value="1"/>
</dbReference>
<keyword evidence="3" id="KW-0813">Transport</keyword>
<dbReference type="SUPFAM" id="SSF52218">
    <property type="entry name" value="Flavoproteins"/>
    <property type="match status" value="1"/>
</dbReference>
<gene>
    <name evidence="8" type="ORF">NMSP_0808</name>
</gene>